<dbReference type="Proteomes" id="UP000663846">
    <property type="component" value="Unassembled WGS sequence"/>
</dbReference>
<dbReference type="InterPro" id="IPR050747">
    <property type="entry name" value="Mitochondrial_chaperone_BCS1"/>
</dbReference>
<dbReference type="Pfam" id="PF08740">
    <property type="entry name" value="BCS1_N"/>
    <property type="match status" value="1"/>
</dbReference>
<evidence type="ECO:0000313" key="6">
    <source>
        <dbReference type="Proteomes" id="UP000663846"/>
    </source>
</evidence>
<protein>
    <recommendedName>
        <fullName evidence="4">BCS1 N-terminal domain-containing protein</fullName>
    </recommendedName>
</protein>
<proteinExistence type="inferred from homology"/>
<evidence type="ECO:0000256" key="2">
    <source>
        <dbReference type="RuleBase" id="RU003651"/>
    </source>
</evidence>
<keyword evidence="2" id="KW-0067">ATP-binding</keyword>
<dbReference type="EMBL" id="CAJMWS010000389">
    <property type="protein sequence ID" value="CAE6440362.1"/>
    <property type="molecule type" value="Genomic_DNA"/>
</dbReference>
<feature type="compositionally biased region" description="Basic residues" evidence="3">
    <location>
        <begin position="106"/>
        <end position="118"/>
    </location>
</feature>
<comment type="similarity">
    <text evidence="2">Belongs to the AAA ATPase family.</text>
</comment>
<accession>A0A8H2XZV7</accession>
<dbReference type="AlphaFoldDB" id="A0A8H2XZV7"/>
<dbReference type="InterPro" id="IPR027417">
    <property type="entry name" value="P-loop_NTPase"/>
</dbReference>
<comment type="subcellular location">
    <subcellularLocation>
        <location evidence="1">Mitochondrion membrane</location>
    </subcellularLocation>
</comment>
<dbReference type="InterPro" id="IPR003959">
    <property type="entry name" value="ATPase_AAA_core"/>
</dbReference>
<dbReference type="InterPro" id="IPR014851">
    <property type="entry name" value="BCS1_N"/>
</dbReference>
<dbReference type="SUPFAM" id="SSF52540">
    <property type="entry name" value="P-loop containing nucleoside triphosphate hydrolases"/>
    <property type="match status" value="1"/>
</dbReference>
<dbReference type="PROSITE" id="PS00674">
    <property type="entry name" value="AAA"/>
    <property type="match status" value="1"/>
</dbReference>
<name>A0A8H2XZV7_9AGAM</name>
<reference evidence="5" key="1">
    <citation type="submission" date="2021-01" db="EMBL/GenBank/DDBJ databases">
        <authorList>
            <person name="Kaushik A."/>
        </authorList>
    </citation>
    <scope>NUCLEOTIDE SEQUENCE</scope>
    <source>
        <strain evidence="5">AG1-1C</strain>
    </source>
</reference>
<evidence type="ECO:0000256" key="3">
    <source>
        <dbReference type="SAM" id="MobiDB-lite"/>
    </source>
</evidence>
<feature type="domain" description="BCS1 N-terminal" evidence="4">
    <location>
        <begin position="37"/>
        <end position="224"/>
    </location>
</feature>
<evidence type="ECO:0000259" key="4">
    <source>
        <dbReference type="SMART" id="SM01024"/>
    </source>
</evidence>
<dbReference type="SMART" id="SM01024">
    <property type="entry name" value="BCS1_N"/>
    <property type="match status" value="1"/>
</dbReference>
<organism evidence="5 6">
    <name type="scientific">Rhizoctonia solani</name>
    <dbReference type="NCBI Taxonomy" id="456999"/>
    <lineage>
        <taxon>Eukaryota</taxon>
        <taxon>Fungi</taxon>
        <taxon>Dikarya</taxon>
        <taxon>Basidiomycota</taxon>
        <taxon>Agaricomycotina</taxon>
        <taxon>Agaricomycetes</taxon>
        <taxon>Cantharellales</taxon>
        <taxon>Ceratobasidiaceae</taxon>
        <taxon>Rhizoctonia</taxon>
    </lineage>
</organism>
<evidence type="ECO:0000256" key="1">
    <source>
        <dbReference type="ARBA" id="ARBA00004325"/>
    </source>
</evidence>
<keyword evidence="2" id="KW-0547">Nucleotide-binding</keyword>
<evidence type="ECO:0000313" key="5">
    <source>
        <dbReference type="EMBL" id="CAE6440362.1"/>
    </source>
</evidence>
<dbReference type="GO" id="GO:0031966">
    <property type="term" value="C:mitochondrial membrane"/>
    <property type="evidence" value="ECO:0007669"/>
    <property type="project" value="UniProtKB-SubCell"/>
</dbReference>
<dbReference type="Pfam" id="PF00004">
    <property type="entry name" value="AAA"/>
    <property type="match status" value="1"/>
</dbReference>
<gene>
    <name evidence="5" type="ORF">RDB_LOCUS128464</name>
</gene>
<dbReference type="GO" id="GO:0016887">
    <property type="term" value="F:ATP hydrolysis activity"/>
    <property type="evidence" value="ECO:0007669"/>
    <property type="project" value="InterPro"/>
</dbReference>
<dbReference type="Gene3D" id="3.40.50.300">
    <property type="entry name" value="P-loop containing nucleotide triphosphate hydrolases"/>
    <property type="match status" value="1"/>
</dbReference>
<dbReference type="PANTHER" id="PTHR23070">
    <property type="entry name" value="BCS1 AAA-TYPE ATPASE"/>
    <property type="match status" value="1"/>
</dbReference>
<dbReference type="InterPro" id="IPR003960">
    <property type="entry name" value="ATPase_AAA_CS"/>
</dbReference>
<comment type="caution">
    <text evidence="5">The sequence shown here is derived from an EMBL/GenBank/DDBJ whole genome shotgun (WGS) entry which is preliminary data.</text>
</comment>
<sequence length="387" mass="43575">MHESIATTLGLRRRIFSVSHKSFYSLSSVARDGVNSILFNAVFNLIRKLFATFGSWISSTCTVTATFESGNEAFDWIGQWLERKPNYTSSRVFDVIPRPRASENRSRRRGRGRGRGMHMTRGTRLPKDESLAIYLPSYDICHWMFHGSYLMRVKRSRGGMGGDCIERITITMISFSRVPLEELIETAAQEYRARDLAEIQIYIGNQSGGWTHLSSKLYRDFRSVVLEPKVKRQLLEDTSEFLNNERWYADRGIPYRRGYLLYGTPGSGKSSSIHALASELRLDIYIVPLSLKAINDTILADLISNTPGRCILLYEDIDAAFPNRSITSTTKSTANSWSDPNNVSGVTLSGLLNTIDGVQAQEGRLLFATTNHPELLDPALSRPVEGE</sequence>
<feature type="region of interest" description="Disordered" evidence="3">
    <location>
        <begin position="101"/>
        <end position="121"/>
    </location>
</feature>
<dbReference type="GO" id="GO:0005524">
    <property type="term" value="F:ATP binding"/>
    <property type="evidence" value="ECO:0007669"/>
    <property type="project" value="UniProtKB-KW"/>
</dbReference>